<evidence type="ECO:0000256" key="4">
    <source>
        <dbReference type="ARBA" id="ARBA00023163"/>
    </source>
</evidence>
<keyword evidence="3" id="KW-0238">DNA-binding</keyword>
<evidence type="ECO:0000256" key="5">
    <source>
        <dbReference type="ARBA" id="ARBA00023242"/>
    </source>
</evidence>
<dbReference type="Pfam" id="PF03106">
    <property type="entry name" value="WRKY"/>
    <property type="match status" value="1"/>
</dbReference>
<proteinExistence type="predicted"/>
<organism evidence="7 8">
    <name type="scientific">Camellia sinensis var. sinensis</name>
    <name type="common">China tea</name>
    <dbReference type="NCBI Taxonomy" id="542762"/>
    <lineage>
        <taxon>Eukaryota</taxon>
        <taxon>Viridiplantae</taxon>
        <taxon>Streptophyta</taxon>
        <taxon>Embryophyta</taxon>
        <taxon>Tracheophyta</taxon>
        <taxon>Spermatophyta</taxon>
        <taxon>Magnoliopsida</taxon>
        <taxon>eudicotyledons</taxon>
        <taxon>Gunneridae</taxon>
        <taxon>Pentapetalae</taxon>
        <taxon>asterids</taxon>
        <taxon>Ericales</taxon>
        <taxon>Theaceae</taxon>
        <taxon>Camellia</taxon>
    </lineage>
</organism>
<dbReference type="SUPFAM" id="SSF118290">
    <property type="entry name" value="WRKY DNA-binding domain"/>
    <property type="match status" value="1"/>
</dbReference>
<dbReference type="PANTHER" id="PTHR31429">
    <property type="entry name" value="WRKY TRANSCRIPTION FACTOR 36-RELATED"/>
    <property type="match status" value="1"/>
</dbReference>
<dbReference type="AlphaFoldDB" id="A0A4S4ET92"/>
<dbReference type="PROSITE" id="PS50811">
    <property type="entry name" value="WRKY"/>
    <property type="match status" value="1"/>
</dbReference>
<evidence type="ECO:0000259" key="6">
    <source>
        <dbReference type="PROSITE" id="PS50811"/>
    </source>
</evidence>
<evidence type="ECO:0000313" key="8">
    <source>
        <dbReference type="Proteomes" id="UP000306102"/>
    </source>
</evidence>
<dbReference type="InterPro" id="IPR044810">
    <property type="entry name" value="WRKY_plant"/>
</dbReference>
<dbReference type="InterPro" id="IPR036576">
    <property type="entry name" value="WRKY_dom_sf"/>
</dbReference>
<keyword evidence="4" id="KW-0804">Transcription</keyword>
<reference evidence="7 8" key="1">
    <citation type="journal article" date="2018" name="Proc. Natl. Acad. Sci. U.S.A.">
        <title>Draft genome sequence of Camellia sinensis var. sinensis provides insights into the evolution of the tea genome and tea quality.</title>
        <authorList>
            <person name="Wei C."/>
            <person name="Yang H."/>
            <person name="Wang S."/>
            <person name="Zhao J."/>
            <person name="Liu C."/>
            <person name="Gao L."/>
            <person name="Xia E."/>
            <person name="Lu Y."/>
            <person name="Tai Y."/>
            <person name="She G."/>
            <person name="Sun J."/>
            <person name="Cao H."/>
            <person name="Tong W."/>
            <person name="Gao Q."/>
            <person name="Li Y."/>
            <person name="Deng W."/>
            <person name="Jiang X."/>
            <person name="Wang W."/>
            <person name="Chen Q."/>
            <person name="Zhang S."/>
            <person name="Li H."/>
            <person name="Wu J."/>
            <person name="Wang P."/>
            <person name="Li P."/>
            <person name="Shi C."/>
            <person name="Zheng F."/>
            <person name="Jian J."/>
            <person name="Huang B."/>
            <person name="Shan D."/>
            <person name="Shi M."/>
            <person name="Fang C."/>
            <person name="Yue Y."/>
            <person name="Li F."/>
            <person name="Li D."/>
            <person name="Wei S."/>
            <person name="Han B."/>
            <person name="Jiang C."/>
            <person name="Yin Y."/>
            <person name="Xia T."/>
            <person name="Zhang Z."/>
            <person name="Bennetzen J.L."/>
            <person name="Zhao S."/>
            <person name="Wan X."/>
        </authorList>
    </citation>
    <scope>NUCLEOTIDE SEQUENCE [LARGE SCALE GENOMIC DNA]</scope>
    <source>
        <strain evidence="8">cv. Shuchazao</strain>
        <tissue evidence="7">Leaf</tissue>
    </source>
</reference>
<evidence type="ECO:0000256" key="1">
    <source>
        <dbReference type="ARBA" id="ARBA00004123"/>
    </source>
</evidence>
<keyword evidence="5" id="KW-0539">Nucleus</keyword>
<dbReference type="Proteomes" id="UP000306102">
    <property type="component" value="Unassembled WGS sequence"/>
</dbReference>
<dbReference type="GO" id="GO:0005634">
    <property type="term" value="C:nucleus"/>
    <property type="evidence" value="ECO:0007669"/>
    <property type="project" value="UniProtKB-SubCell"/>
</dbReference>
<accession>A0A4S4ET92</accession>
<dbReference type="PANTHER" id="PTHR31429:SF3">
    <property type="entry name" value="WRKY TRANSCRIPTION FACTOR 40-RELATED"/>
    <property type="match status" value="1"/>
</dbReference>
<evidence type="ECO:0000313" key="7">
    <source>
        <dbReference type="EMBL" id="THG20098.1"/>
    </source>
</evidence>
<dbReference type="SMART" id="SM00774">
    <property type="entry name" value="WRKY"/>
    <property type="match status" value="1"/>
</dbReference>
<dbReference type="InterPro" id="IPR003657">
    <property type="entry name" value="WRKY_dom"/>
</dbReference>
<dbReference type="EMBL" id="SDRB02002144">
    <property type="protein sequence ID" value="THG20098.1"/>
    <property type="molecule type" value="Genomic_DNA"/>
</dbReference>
<feature type="domain" description="WRKY" evidence="6">
    <location>
        <begin position="200"/>
        <end position="266"/>
    </location>
</feature>
<dbReference type="GO" id="GO:0003700">
    <property type="term" value="F:DNA-binding transcription factor activity"/>
    <property type="evidence" value="ECO:0007669"/>
    <property type="project" value="InterPro"/>
</dbReference>
<sequence length="340" mass="37853">MDSSYVVDTSLSINLNVNPLPLHEDKTHSFPSLKHTGGFDGDFVHFDTKLPMKQEVGVMVEELKRVSTENRKLTEMLTDICDKYNGLRSCLMEYYTSNNNNNLGKRNVEDDSFGHTIKVNGDSDECSCKKPNKSNITTVSRVCVKTDASDRSLGVARVAGGAKGGWMRDGTTVDGLWSVAGAGDGKERFLARFGGRWSEVRIKLLKDGYQWRKYGQKVTRDNPSPRAYYKCSFAPSCPVKKKVQRNAENPSVLVATYEGEHNHLHPLQTELTLSMKEVINPGCSSTSVISSSPTSILDCIELDCAILKNKSVLDKDKPITTTGCARPNGFNFFDNWENRF</sequence>
<comment type="subcellular location">
    <subcellularLocation>
        <location evidence="1">Nucleus</location>
    </subcellularLocation>
</comment>
<dbReference type="STRING" id="542762.A0A4S4ET92"/>
<dbReference type="Gene3D" id="2.20.25.80">
    <property type="entry name" value="WRKY domain"/>
    <property type="match status" value="1"/>
</dbReference>
<keyword evidence="2" id="KW-0805">Transcription regulation</keyword>
<comment type="caution">
    <text evidence="7">The sequence shown here is derived from an EMBL/GenBank/DDBJ whole genome shotgun (WGS) entry which is preliminary data.</text>
</comment>
<keyword evidence="8" id="KW-1185">Reference proteome</keyword>
<gene>
    <name evidence="7" type="ORF">TEA_011077</name>
</gene>
<evidence type="ECO:0000256" key="3">
    <source>
        <dbReference type="ARBA" id="ARBA00023125"/>
    </source>
</evidence>
<evidence type="ECO:0000256" key="2">
    <source>
        <dbReference type="ARBA" id="ARBA00023015"/>
    </source>
</evidence>
<dbReference type="GO" id="GO:0043565">
    <property type="term" value="F:sequence-specific DNA binding"/>
    <property type="evidence" value="ECO:0007669"/>
    <property type="project" value="InterPro"/>
</dbReference>
<protein>
    <recommendedName>
        <fullName evidence="6">WRKY domain-containing protein</fullName>
    </recommendedName>
</protein>
<name>A0A4S4ET92_CAMSN</name>